<reference evidence="1" key="1">
    <citation type="submission" date="2023-06" db="EMBL/GenBank/DDBJ databases">
        <title>Genome sequence of Methancorpusculaceae sp. Ag1.</title>
        <authorList>
            <person name="Protasov E."/>
            <person name="Platt K."/>
            <person name="Poehlein A."/>
            <person name="Daniel R."/>
            <person name="Brune A."/>
        </authorList>
    </citation>
    <scope>NUCLEOTIDE SEQUENCE</scope>
    <source>
        <strain evidence="1">Ag1</strain>
    </source>
</reference>
<dbReference type="EMBL" id="JAWDKA010000004">
    <property type="protein sequence ID" value="MDV0441647.1"/>
    <property type="molecule type" value="Genomic_DNA"/>
</dbReference>
<proteinExistence type="predicted"/>
<comment type="caution">
    <text evidence="1">The sequence shown here is derived from an EMBL/GenBank/DDBJ whole genome shotgun (WGS) entry which is preliminary data.</text>
</comment>
<accession>A0AAE4S9C5</accession>
<keyword evidence="2" id="KW-1185">Reference proteome</keyword>
<dbReference type="RefSeq" id="WP_338094051.1">
    <property type="nucleotide sequence ID" value="NZ_JAWDKA010000004.1"/>
</dbReference>
<evidence type="ECO:0000313" key="2">
    <source>
        <dbReference type="Proteomes" id="UP001273136"/>
    </source>
</evidence>
<dbReference type="PROSITE" id="PS51257">
    <property type="entry name" value="PROKAR_LIPOPROTEIN"/>
    <property type="match status" value="1"/>
</dbReference>
<name>A0AAE4S9C5_9EURY</name>
<dbReference type="AlphaFoldDB" id="A0AAE4S9C5"/>
<gene>
    <name evidence="1" type="ORF">McpAg1_08550</name>
</gene>
<protein>
    <submittedName>
        <fullName evidence="1">Uncharacterized protein</fullName>
    </submittedName>
</protein>
<sequence length="353" mass="37478">MKKYLLILAVVLLIAAAAFGAGCIQYIPGQTVTPTPTPSETMTEIPTDVPTQVTAVQTQTPKPQMTQMPMHQIDGSGTMQTWQIWLDPGVSIITGKNYGTGNFVVWLCENGQHVDMLFNELNSYEGKTAFEIDDAGYYTFDVIASGTWQLIVDGPYDASIASFNTYRSNGIMFITGSNSMTSAPFTLEKGVAVFNGYYQGTDSISATLYVNGVSAGMIDSDSRGPAKTQAVYPVQVAGSYTLNVDTTGSWGFEVTQPLPVNPIPFSSISGNGDEVTQYYAITGDQMLTMSNSGTVPAELIFYQADGTVVGDVVIPAGATDSKYLLKNPKAGGTVVCLVSVSANGAWSVSGTHS</sequence>
<dbReference type="Proteomes" id="UP001273136">
    <property type="component" value="Unassembled WGS sequence"/>
</dbReference>
<organism evidence="1 2">
    <name type="scientific">Methanorbis furvi</name>
    <dbReference type="NCBI Taxonomy" id="3028299"/>
    <lineage>
        <taxon>Archaea</taxon>
        <taxon>Methanobacteriati</taxon>
        <taxon>Methanobacteriota</taxon>
        <taxon>Stenosarchaea group</taxon>
        <taxon>Methanomicrobia</taxon>
        <taxon>Methanomicrobiales</taxon>
        <taxon>Methanocorpusculaceae</taxon>
        <taxon>Methanorbis</taxon>
    </lineage>
</organism>
<evidence type="ECO:0000313" key="1">
    <source>
        <dbReference type="EMBL" id="MDV0441647.1"/>
    </source>
</evidence>